<feature type="compositionally biased region" description="Polar residues" evidence="1">
    <location>
        <begin position="299"/>
        <end position="311"/>
    </location>
</feature>
<feature type="compositionally biased region" description="Basic and acidic residues" evidence="1">
    <location>
        <begin position="63"/>
        <end position="76"/>
    </location>
</feature>
<dbReference type="OrthoDB" id="3168445at2759"/>
<feature type="compositionally biased region" description="Low complexity" evidence="1">
    <location>
        <begin position="120"/>
        <end position="136"/>
    </location>
</feature>
<feature type="compositionally biased region" description="Low complexity" evidence="1">
    <location>
        <begin position="599"/>
        <end position="610"/>
    </location>
</feature>
<feature type="compositionally biased region" description="Basic and acidic residues" evidence="1">
    <location>
        <begin position="141"/>
        <end position="152"/>
    </location>
</feature>
<feature type="compositionally biased region" description="Polar residues" evidence="1">
    <location>
        <begin position="241"/>
        <end position="250"/>
    </location>
</feature>
<evidence type="ECO:0000313" key="3">
    <source>
        <dbReference type="Proteomes" id="UP000717328"/>
    </source>
</evidence>
<feature type="compositionally biased region" description="Low complexity" evidence="1">
    <location>
        <begin position="361"/>
        <end position="376"/>
    </location>
</feature>
<feature type="region of interest" description="Disordered" evidence="1">
    <location>
        <begin position="1"/>
        <end position="219"/>
    </location>
</feature>
<evidence type="ECO:0000313" key="2">
    <source>
        <dbReference type="EMBL" id="KAG5650325.1"/>
    </source>
</evidence>
<keyword evidence="3" id="KW-1185">Reference proteome</keyword>
<dbReference type="AlphaFoldDB" id="A0A9P7KJ22"/>
<evidence type="ECO:0000256" key="1">
    <source>
        <dbReference type="SAM" id="MobiDB-lite"/>
    </source>
</evidence>
<proteinExistence type="predicted"/>
<dbReference type="Proteomes" id="UP000717328">
    <property type="component" value="Unassembled WGS sequence"/>
</dbReference>
<accession>A0A9P7KJ22</accession>
<reference evidence="2" key="1">
    <citation type="submission" date="2021-02" db="EMBL/GenBank/DDBJ databases">
        <authorList>
            <person name="Nieuwenhuis M."/>
            <person name="Van De Peppel L.J.J."/>
        </authorList>
    </citation>
    <scope>NUCLEOTIDE SEQUENCE</scope>
    <source>
        <strain evidence="2">D49</strain>
    </source>
</reference>
<feature type="compositionally biased region" description="Pro residues" evidence="1">
    <location>
        <begin position="260"/>
        <end position="270"/>
    </location>
</feature>
<comment type="caution">
    <text evidence="2">The sequence shown here is derived from an EMBL/GenBank/DDBJ whole genome shotgun (WGS) entry which is preliminary data.</text>
</comment>
<organism evidence="2 3">
    <name type="scientific">Sphagnurus paluster</name>
    <dbReference type="NCBI Taxonomy" id="117069"/>
    <lineage>
        <taxon>Eukaryota</taxon>
        <taxon>Fungi</taxon>
        <taxon>Dikarya</taxon>
        <taxon>Basidiomycota</taxon>
        <taxon>Agaricomycotina</taxon>
        <taxon>Agaricomycetes</taxon>
        <taxon>Agaricomycetidae</taxon>
        <taxon>Agaricales</taxon>
        <taxon>Tricholomatineae</taxon>
        <taxon>Lyophyllaceae</taxon>
        <taxon>Sphagnurus</taxon>
    </lineage>
</organism>
<dbReference type="EMBL" id="JABCKI010000482">
    <property type="protein sequence ID" value="KAG5650325.1"/>
    <property type="molecule type" value="Genomic_DNA"/>
</dbReference>
<feature type="compositionally biased region" description="Basic and acidic residues" evidence="1">
    <location>
        <begin position="570"/>
        <end position="579"/>
    </location>
</feature>
<reference evidence="2" key="2">
    <citation type="submission" date="2021-10" db="EMBL/GenBank/DDBJ databases">
        <title>Phylogenomics reveals ancestral predisposition of the termite-cultivated fungus Termitomyces towards a domesticated lifestyle.</title>
        <authorList>
            <person name="Auxier B."/>
            <person name="Grum-Grzhimaylo A."/>
            <person name="Cardenas M.E."/>
            <person name="Lodge J.D."/>
            <person name="Laessoe T."/>
            <person name="Pedersen O."/>
            <person name="Smith M.E."/>
            <person name="Kuyper T.W."/>
            <person name="Franco-Molano E.A."/>
            <person name="Baroni T.J."/>
            <person name="Aanen D.K."/>
        </authorList>
    </citation>
    <scope>NUCLEOTIDE SEQUENCE</scope>
    <source>
        <strain evidence="2">D49</strain>
    </source>
</reference>
<feature type="compositionally biased region" description="Polar residues" evidence="1">
    <location>
        <begin position="524"/>
        <end position="553"/>
    </location>
</feature>
<feature type="compositionally biased region" description="Polar residues" evidence="1">
    <location>
        <begin position="210"/>
        <end position="219"/>
    </location>
</feature>
<feature type="region of interest" description="Disordered" evidence="1">
    <location>
        <begin position="414"/>
        <end position="434"/>
    </location>
</feature>
<feature type="compositionally biased region" description="Polar residues" evidence="1">
    <location>
        <begin position="19"/>
        <end position="38"/>
    </location>
</feature>
<protein>
    <submittedName>
        <fullName evidence="2">Uncharacterized protein</fullName>
    </submittedName>
</protein>
<feature type="compositionally biased region" description="Pro residues" evidence="1">
    <location>
        <begin position="320"/>
        <end position="331"/>
    </location>
</feature>
<feature type="region of interest" description="Disordered" evidence="1">
    <location>
        <begin position="233"/>
        <end position="380"/>
    </location>
</feature>
<sequence>METLPQPPRRFFGDVASLKSYNGNGSSSNAPSLKTSSLKTRKTMVLNMPSLLGRRRWSQSGDAPKELARGGIKTKDSNVSPLKPLPNQKSDMKPKSPDAPQRTTRSKTIIHFISTKFRTRSPSTSRSPRSPTQPTSGFGSRETREAALRERGLLPPLRPNADLSRAEREQDRRIPVLPTPSSDEIIAVDGEARAVSAASKVKQEWESKNKNATSMNEQSQLERMKTFKFGALSASPIPNAEDTTQFSTALVTVEEVDTPLPSPGLPPRSPIPNASGSASPKPASLRSKRSSSACGPELTISNEPASSTRQTPSPVDPLLLPLPPSPLPSPRIPQTFLHTAHDPDDIFAASIPLPPSPHPSLRPNTPQSQSTQSPPSLFAPAPIWFDQKDAKNTSLLCADLGPAFDVASQAMSDSTLSTSESASSFGPRPRPGALTVKVPQEKIPAIIESPVEDLSMSFLGPNFSRDTPTIEVALAHDSDDTTTTADVEAEPLDIPRGRNFTAPPMSVGLQAPQPERRKSLNPFKRSQTLSPDPSGGSRNSRRLSMSASLNNMRRSVVGTLTRPSKSPTRPKSERQKTFDASHLPPSPTIPNTFVDRAASRSPPMSPTSPRWGRFTQGSPLPAPDFTPRLAVAPMVYSRGSILIETNNIEDEETRRMTELAFLG</sequence>
<gene>
    <name evidence="2" type="ORF">H0H81_012622</name>
</gene>
<name>A0A9P7KJ22_9AGAR</name>
<feature type="compositionally biased region" description="Low complexity" evidence="1">
    <location>
        <begin position="414"/>
        <end position="424"/>
    </location>
</feature>
<feature type="region of interest" description="Disordered" evidence="1">
    <location>
        <begin position="476"/>
        <end position="622"/>
    </location>
</feature>
<feature type="compositionally biased region" description="Basic and acidic residues" evidence="1">
    <location>
        <begin position="164"/>
        <end position="174"/>
    </location>
</feature>